<evidence type="ECO:0000313" key="1">
    <source>
        <dbReference type="EMBL" id="KAJ8885047.1"/>
    </source>
</evidence>
<comment type="caution">
    <text evidence="1">The sequence shown here is derived from an EMBL/GenBank/DDBJ whole genome shotgun (WGS) entry which is preliminary data.</text>
</comment>
<keyword evidence="2" id="KW-1185">Reference proteome</keyword>
<evidence type="ECO:0000313" key="2">
    <source>
        <dbReference type="Proteomes" id="UP001159363"/>
    </source>
</evidence>
<organism evidence="1 2">
    <name type="scientific">Dryococelus australis</name>
    <dbReference type="NCBI Taxonomy" id="614101"/>
    <lineage>
        <taxon>Eukaryota</taxon>
        <taxon>Metazoa</taxon>
        <taxon>Ecdysozoa</taxon>
        <taxon>Arthropoda</taxon>
        <taxon>Hexapoda</taxon>
        <taxon>Insecta</taxon>
        <taxon>Pterygota</taxon>
        <taxon>Neoptera</taxon>
        <taxon>Polyneoptera</taxon>
        <taxon>Phasmatodea</taxon>
        <taxon>Verophasmatodea</taxon>
        <taxon>Anareolatae</taxon>
        <taxon>Phasmatidae</taxon>
        <taxon>Eurycanthinae</taxon>
        <taxon>Dryococelus</taxon>
    </lineage>
</organism>
<dbReference type="Proteomes" id="UP001159363">
    <property type="component" value="Chromosome X"/>
</dbReference>
<proteinExistence type="predicted"/>
<name>A0ABQ9HL29_9NEOP</name>
<dbReference type="EMBL" id="JARBHB010000004">
    <property type="protein sequence ID" value="KAJ8885047.1"/>
    <property type="molecule type" value="Genomic_DNA"/>
</dbReference>
<evidence type="ECO:0008006" key="3">
    <source>
        <dbReference type="Google" id="ProtNLM"/>
    </source>
</evidence>
<gene>
    <name evidence="1" type="ORF">PR048_011243</name>
</gene>
<reference evidence="1 2" key="1">
    <citation type="submission" date="2023-02" db="EMBL/GenBank/DDBJ databases">
        <title>LHISI_Scaffold_Assembly.</title>
        <authorList>
            <person name="Stuart O.P."/>
            <person name="Cleave R."/>
            <person name="Magrath M.J.L."/>
            <person name="Mikheyev A.S."/>
        </authorList>
    </citation>
    <scope>NUCLEOTIDE SEQUENCE [LARGE SCALE GENOMIC DNA]</scope>
    <source>
        <strain evidence="1">Daus_M_001</strain>
        <tissue evidence="1">Leg muscle</tissue>
    </source>
</reference>
<protein>
    <recommendedName>
        <fullName evidence="3">DUF659 domain-containing protein</fullName>
    </recommendedName>
</protein>
<accession>A0ABQ9HL29</accession>
<sequence>MTHPSSIYPRWAEVKKASTGKSVCMALDGWSNVHNDTTVCVPVSDVLDGCINLTETIDNEDNSHTSDYLSVVRSFVTNTAANIGEMRDELAEKDVEDYFKNTHFAAAKYKQAGRTALALPTDVRWNSLADCLESYLDNWHITAKIWCENQSVIQQHRLSEEQHSAEAYQPDAMPDLITYKAKCSPSTEYLLSPATLNKIKPLVWWLALEKTTHHVTLTRKNSYTHCSGFISWD</sequence>